<feature type="domain" description="S1 motif" evidence="9">
    <location>
        <begin position="720"/>
        <end position="788"/>
    </location>
</feature>
<dbReference type="EMBL" id="OZ019893">
    <property type="protein sequence ID" value="CAK9192497.1"/>
    <property type="molecule type" value="Genomic_DNA"/>
</dbReference>
<dbReference type="CDD" id="cd02393">
    <property type="entry name" value="KH-I_PNPase"/>
    <property type="match status" value="1"/>
</dbReference>
<evidence type="ECO:0000256" key="4">
    <source>
        <dbReference type="ARBA" id="ARBA00022679"/>
    </source>
</evidence>
<dbReference type="SMART" id="SM00322">
    <property type="entry name" value="KH"/>
    <property type="match status" value="1"/>
</dbReference>
<dbReference type="Pfam" id="PF00575">
    <property type="entry name" value="S1"/>
    <property type="match status" value="1"/>
</dbReference>
<dbReference type="Pfam" id="PF00013">
    <property type="entry name" value="KH_1"/>
    <property type="match status" value="1"/>
</dbReference>
<dbReference type="SUPFAM" id="SSF54211">
    <property type="entry name" value="Ribosomal protein S5 domain 2-like"/>
    <property type="match status" value="2"/>
</dbReference>
<dbReference type="EC" id="2.7.7.8" evidence="2"/>
<dbReference type="InterPro" id="IPR012340">
    <property type="entry name" value="NA-bd_OB-fold"/>
</dbReference>
<dbReference type="SUPFAM" id="SSF55666">
    <property type="entry name" value="Ribonuclease PH domain 2-like"/>
    <property type="match status" value="2"/>
</dbReference>
<name>A0ABP0TCN7_9BRYO</name>
<evidence type="ECO:0000256" key="1">
    <source>
        <dbReference type="ARBA" id="ARBA00007404"/>
    </source>
</evidence>
<sequence length="828" mass="90160">MAQRRRWAGAVLRGAFEAAGGAPGRSGACPCAQFHMLAPSPVSTPPSQLLPLWQGRTPDSRRYVSSVLKALRQVNFQEPPAPWRQFPTKGQVFEEKVEVGMETVTFETGKLAQFASGAVVLGMGDTRVLVTAVADHSVDERRDFLPLQVDYRERQYAQGKIPNTFMRREGAPKERELLCSRLIDRSIRPLFPKGFFYDTQIMANVICSDGDQDPDVLSVNAASAALMISDIPWNGPVGCVRIGRVKGQLVVNPNMDDLTESDLNLVYSCTAEKTIMIETQAREITNEDYVAALHLAHAEAAKLIPAQISLAAQVKNQKRPLQALTVDPEVIEKVRVLAEDAIQSVMGNPAFGKFERGKSLSRIEEEVKGILESDGDEAAVKILPYAFDAVKKQILQRNIFEKGVRVDGRALHEVRDLYCEAGTYLPLHGSSLFSRGNTQVLCTVTMGAPDDAQKLDSLVGMSRKRFMVHYSFPPFSINEIGRLGGLNRREVGHGTLAEKALVALLPPEEDFPYSVRVTSECLASDGSSSMATVCGGSLALMDAGVPLREHVGAVSVGLVSVTDPSNGNITDYRILTDILGLEDHLGDMDFKIAGTRKGITAIQLDIKPAGIPLHIICEALEPARVGRSQIIDFMGQTICSPRDAQRENMPRSGTMTIHQDSIGRLIGPQGSNVKGIQRVTDARVSISEDGVVTIFARDQASFDQAKSMVEASVGKEVEVGNTYVAKVVAIKDFGAFMELDGGYQGLLHISEIAHQRIERVTDFLTLGQQLSVVCIGRDLRGNLKLSRKAILPPPPALQTVLETDADTLQPSTASLLKAAQLKRLMNDS</sequence>
<dbReference type="PROSITE" id="PS50126">
    <property type="entry name" value="S1"/>
    <property type="match status" value="1"/>
</dbReference>
<dbReference type="Pfam" id="PF03725">
    <property type="entry name" value="RNase_PH_C"/>
    <property type="match status" value="1"/>
</dbReference>
<keyword evidence="6 8" id="KW-0694">RNA-binding</keyword>
<evidence type="ECO:0000259" key="9">
    <source>
        <dbReference type="PROSITE" id="PS50126"/>
    </source>
</evidence>
<dbReference type="Proteomes" id="UP001497512">
    <property type="component" value="Chromosome 1"/>
</dbReference>
<evidence type="ECO:0000256" key="7">
    <source>
        <dbReference type="ARBA" id="ARBA00031451"/>
    </source>
</evidence>
<dbReference type="Gene3D" id="2.40.50.140">
    <property type="entry name" value="Nucleic acid-binding proteins"/>
    <property type="match status" value="1"/>
</dbReference>
<evidence type="ECO:0000256" key="5">
    <source>
        <dbReference type="ARBA" id="ARBA00022695"/>
    </source>
</evidence>
<dbReference type="InterPro" id="IPR012162">
    <property type="entry name" value="PNPase"/>
</dbReference>
<dbReference type="Pfam" id="PF03726">
    <property type="entry name" value="PNPase"/>
    <property type="match status" value="1"/>
</dbReference>
<dbReference type="InterPro" id="IPR004088">
    <property type="entry name" value="KH_dom_type_1"/>
</dbReference>
<evidence type="ECO:0000256" key="2">
    <source>
        <dbReference type="ARBA" id="ARBA00012416"/>
    </source>
</evidence>
<dbReference type="InterPro" id="IPR003029">
    <property type="entry name" value="S1_domain"/>
</dbReference>
<organism evidence="10 11">
    <name type="scientific">Sphagnum troendelagicum</name>
    <dbReference type="NCBI Taxonomy" id="128251"/>
    <lineage>
        <taxon>Eukaryota</taxon>
        <taxon>Viridiplantae</taxon>
        <taxon>Streptophyta</taxon>
        <taxon>Embryophyta</taxon>
        <taxon>Bryophyta</taxon>
        <taxon>Sphagnophytina</taxon>
        <taxon>Sphagnopsida</taxon>
        <taxon>Sphagnales</taxon>
        <taxon>Sphagnaceae</taxon>
        <taxon>Sphagnum</taxon>
    </lineage>
</organism>
<gene>
    <name evidence="10" type="ORF">CSSPTR1EN2_LOCUS1920</name>
</gene>
<dbReference type="InterPro" id="IPR001247">
    <property type="entry name" value="ExoRNase_PH_dom1"/>
</dbReference>
<dbReference type="CDD" id="cd11364">
    <property type="entry name" value="RNase_PH_PNPase_2"/>
    <property type="match status" value="1"/>
</dbReference>
<dbReference type="Gene3D" id="3.30.230.70">
    <property type="entry name" value="GHMP Kinase, N-terminal domain"/>
    <property type="match status" value="2"/>
</dbReference>
<dbReference type="InterPro" id="IPR020568">
    <property type="entry name" value="Ribosomal_Su5_D2-typ_SF"/>
</dbReference>
<comment type="similarity">
    <text evidence="1">Belongs to the polyribonucleotide nucleotidyltransferase family.</text>
</comment>
<dbReference type="SUPFAM" id="SSF46915">
    <property type="entry name" value="Polynucleotide phosphorylase/guanosine pentaphosphate synthase (PNPase/GPSI), domain 3"/>
    <property type="match status" value="1"/>
</dbReference>
<dbReference type="SUPFAM" id="SSF50249">
    <property type="entry name" value="Nucleic acid-binding proteins"/>
    <property type="match status" value="1"/>
</dbReference>
<dbReference type="HAMAP" id="MF_01595">
    <property type="entry name" value="PNPase"/>
    <property type="match status" value="1"/>
</dbReference>
<dbReference type="InterPro" id="IPR027408">
    <property type="entry name" value="PNPase/RNase_PH_dom_sf"/>
</dbReference>
<dbReference type="PANTHER" id="PTHR11252">
    <property type="entry name" value="POLYRIBONUCLEOTIDE NUCLEOTIDYLTRANSFERASE"/>
    <property type="match status" value="1"/>
</dbReference>
<keyword evidence="5" id="KW-0548">Nucleotidyltransferase</keyword>
<dbReference type="InterPro" id="IPR036456">
    <property type="entry name" value="PNPase_PH_RNA-bd_sf"/>
</dbReference>
<reference evidence="10 11" key="1">
    <citation type="submission" date="2024-02" db="EMBL/GenBank/DDBJ databases">
        <authorList>
            <consortium name="ELIXIR-Norway"/>
            <consortium name="Elixir Norway"/>
        </authorList>
    </citation>
    <scope>NUCLEOTIDE SEQUENCE [LARGE SCALE GENOMIC DNA]</scope>
</reference>
<evidence type="ECO:0000313" key="11">
    <source>
        <dbReference type="Proteomes" id="UP001497512"/>
    </source>
</evidence>
<dbReference type="PANTHER" id="PTHR11252:SF16">
    <property type="entry name" value="POLYRIBONUCLEOTIDE NUCLEOTIDYLTRANSFERASE 2, MITOCHONDRIAL"/>
    <property type="match status" value="1"/>
</dbReference>
<evidence type="ECO:0000256" key="8">
    <source>
        <dbReference type="PROSITE-ProRule" id="PRU00117"/>
    </source>
</evidence>
<dbReference type="InterPro" id="IPR036345">
    <property type="entry name" value="ExoRNase_PH_dom2_sf"/>
</dbReference>
<dbReference type="PROSITE" id="PS50084">
    <property type="entry name" value="KH_TYPE_1"/>
    <property type="match status" value="1"/>
</dbReference>
<dbReference type="Gene3D" id="3.30.1370.10">
    <property type="entry name" value="K Homology domain, type 1"/>
    <property type="match status" value="1"/>
</dbReference>
<keyword evidence="3" id="KW-0963">Cytoplasm</keyword>
<dbReference type="NCBIfam" id="NF008805">
    <property type="entry name" value="PRK11824.1"/>
    <property type="match status" value="1"/>
</dbReference>
<dbReference type="CDD" id="cd11363">
    <property type="entry name" value="RNase_PH_PNPase_1"/>
    <property type="match status" value="1"/>
</dbReference>
<evidence type="ECO:0000313" key="10">
    <source>
        <dbReference type="EMBL" id="CAK9192497.1"/>
    </source>
</evidence>
<accession>A0ABP0TCN7</accession>
<dbReference type="InterPro" id="IPR004087">
    <property type="entry name" value="KH_dom"/>
</dbReference>
<dbReference type="SMART" id="SM00316">
    <property type="entry name" value="S1"/>
    <property type="match status" value="1"/>
</dbReference>
<dbReference type="InterPro" id="IPR015847">
    <property type="entry name" value="ExoRNase_PH_dom2"/>
</dbReference>
<evidence type="ECO:0000256" key="3">
    <source>
        <dbReference type="ARBA" id="ARBA00022490"/>
    </source>
</evidence>
<dbReference type="SUPFAM" id="SSF54791">
    <property type="entry name" value="Eukaryotic type KH-domain (KH-domain type I)"/>
    <property type="match status" value="1"/>
</dbReference>
<proteinExistence type="inferred from homology"/>
<dbReference type="Pfam" id="PF01138">
    <property type="entry name" value="RNase_PH"/>
    <property type="match status" value="2"/>
</dbReference>
<evidence type="ECO:0000256" key="6">
    <source>
        <dbReference type="ARBA" id="ARBA00022884"/>
    </source>
</evidence>
<dbReference type="NCBIfam" id="TIGR03591">
    <property type="entry name" value="polynuc_phos"/>
    <property type="match status" value="1"/>
</dbReference>
<keyword evidence="4" id="KW-0808">Transferase</keyword>
<protein>
    <recommendedName>
        <fullName evidence="2">polyribonucleotide nucleotidyltransferase</fullName>
        <ecNumber evidence="2">2.7.7.8</ecNumber>
    </recommendedName>
    <alternativeName>
        <fullName evidence="7">Polynucleotide phosphorylase 1</fullName>
    </alternativeName>
</protein>
<keyword evidence="11" id="KW-1185">Reference proteome</keyword>
<dbReference type="InterPro" id="IPR015848">
    <property type="entry name" value="PNPase_PH_RNA-bd_bac/org-type"/>
</dbReference>
<dbReference type="InterPro" id="IPR036612">
    <property type="entry name" value="KH_dom_type_1_sf"/>
</dbReference>